<evidence type="ECO:0000313" key="3">
    <source>
        <dbReference type="Proteomes" id="UP000809349"/>
    </source>
</evidence>
<protein>
    <submittedName>
        <fullName evidence="2">ANTAR domain-containing protein</fullName>
    </submittedName>
</protein>
<dbReference type="InterPro" id="IPR008327">
    <property type="entry name" value="Sig_transdc_resp-reg_antiterm"/>
</dbReference>
<dbReference type="RefSeq" id="WP_223469942.1">
    <property type="nucleotide sequence ID" value="NZ_JAFBIL020000008.1"/>
</dbReference>
<organism evidence="2 3">
    <name type="scientific">Massilia soli</name>
    <dbReference type="NCBI Taxonomy" id="2792854"/>
    <lineage>
        <taxon>Bacteria</taxon>
        <taxon>Pseudomonadati</taxon>
        <taxon>Pseudomonadota</taxon>
        <taxon>Betaproteobacteria</taxon>
        <taxon>Burkholderiales</taxon>
        <taxon>Oxalobacteraceae</taxon>
        <taxon>Telluria group</taxon>
        <taxon>Massilia</taxon>
    </lineage>
</organism>
<reference evidence="2 3" key="1">
    <citation type="submission" date="2021-08" db="EMBL/GenBank/DDBJ databases">
        <title>Massilia sp. R798.</title>
        <authorList>
            <person name="Baek J.H."/>
            <person name="Jung H.S."/>
            <person name="Kim K.R."/>
            <person name="Jeon C.O."/>
        </authorList>
    </citation>
    <scope>NUCLEOTIDE SEQUENCE [LARGE SCALE GENOMIC DNA]</scope>
    <source>
        <strain evidence="2 3">R798</strain>
    </source>
</reference>
<dbReference type="Pfam" id="PF03861">
    <property type="entry name" value="ANTAR"/>
    <property type="match status" value="1"/>
</dbReference>
<comment type="caution">
    <text evidence="2">The sequence shown here is derived from an EMBL/GenBank/DDBJ whole genome shotgun (WGS) entry which is preliminary data.</text>
</comment>
<dbReference type="PIRSF" id="PIRSF036382">
    <property type="entry name" value="RR_antiterm"/>
    <property type="match status" value="1"/>
</dbReference>
<sequence length="198" mass="21196">MNSVTATLHTLIVSTDEASGQLLRACLLQAGCTIVADVAPDRSLSAQLAQHQPELIVLSTPGDAGQLASTVARACGDARRPMALFTSDARGGSIDAALSAGVAAYVIDGVEPGRVRAVLGVAMARFRQQGRLLDELHGARTKLAERKVIDRAKGILMARHQLGEDEAYQKMRSMAMNKKLKLAEVAQRLLDVEELLER</sequence>
<dbReference type="InterPro" id="IPR005561">
    <property type="entry name" value="ANTAR"/>
</dbReference>
<dbReference type="Gene3D" id="3.40.50.2300">
    <property type="match status" value="1"/>
</dbReference>
<dbReference type="InterPro" id="IPR036388">
    <property type="entry name" value="WH-like_DNA-bd_sf"/>
</dbReference>
<dbReference type="Proteomes" id="UP000809349">
    <property type="component" value="Unassembled WGS sequence"/>
</dbReference>
<name>A0ABS7SU73_9BURK</name>
<accession>A0ABS7SU73</accession>
<proteinExistence type="predicted"/>
<evidence type="ECO:0000259" key="1">
    <source>
        <dbReference type="PROSITE" id="PS50921"/>
    </source>
</evidence>
<dbReference type="InterPro" id="IPR011006">
    <property type="entry name" value="CheY-like_superfamily"/>
</dbReference>
<keyword evidence="3" id="KW-1185">Reference proteome</keyword>
<dbReference type="EMBL" id="JAFBIL020000008">
    <property type="protein sequence ID" value="MBZ2209485.1"/>
    <property type="molecule type" value="Genomic_DNA"/>
</dbReference>
<dbReference type="Gene3D" id="1.10.10.10">
    <property type="entry name" value="Winged helix-like DNA-binding domain superfamily/Winged helix DNA-binding domain"/>
    <property type="match status" value="1"/>
</dbReference>
<evidence type="ECO:0000313" key="2">
    <source>
        <dbReference type="EMBL" id="MBZ2209485.1"/>
    </source>
</evidence>
<dbReference type="PROSITE" id="PS50921">
    <property type="entry name" value="ANTAR"/>
    <property type="match status" value="1"/>
</dbReference>
<dbReference type="SUPFAM" id="SSF52172">
    <property type="entry name" value="CheY-like"/>
    <property type="match status" value="1"/>
</dbReference>
<feature type="domain" description="ANTAR" evidence="1">
    <location>
        <begin position="129"/>
        <end position="190"/>
    </location>
</feature>
<dbReference type="SMART" id="SM01012">
    <property type="entry name" value="ANTAR"/>
    <property type="match status" value="1"/>
</dbReference>
<gene>
    <name evidence="2" type="ORF">I4X03_019640</name>
</gene>